<keyword evidence="2" id="KW-1185">Reference proteome</keyword>
<dbReference type="OrthoDB" id="10638359at2759"/>
<dbReference type="AlphaFoldDB" id="A0A9Q1GB03"/>
<dbReference type="Proteomes" id="UP001152622">
    <property type="component" value="Chromosome 1"/>
</dbReference>
<proteinExistence type="predicted"/>
<organism evidence="1 2">
    <name type="scientific">Synaphobranchus kaupii</name>
    <name type="common">Kaup's arrowtooth eel</name>
    <dbReference type="NCBI Taxonomy" id="118154"/>
    <lineage>
        <taxon>Eukaryota</taxon>
        <taxon>Metazoa</taxon>
        <taxon>Chordata</taxon>
        <taxon>Craniata</taxon>
        <taxon>Vertebrata</taxon>
        <taxon>Euteleostomi</taxon>
        <taxon>Actinopterygii</taxon>
        <taxon>Neopterygii</taxon>
        <taxon>Teleostei</taxon>
        <taxon>Anguilliformes</taxon>
        <taxon>Synaphobranchidae</taxon>
        <taxon>Synaphobranchus</taxon>
    </lineage>
</organism>
<sequence length="67" mass="7375">MQTLPWRELLPPPPPVELELLFHSKMAAALEPLVSGCIFALVVVSVSNDFWHILPGNSTRNPGYACC</sequence>
<protein>
    <submittedName>
        <fullName evidence="1">Uncharacterized protein</fullName>
    </submittedName>
</protein>
<accession>A0A9Q1GB03</accession>
<comment type="caution">
    <text evidence="1">The sequence shown here is derived from an EMBL/GenBank/DDBJ whole genome shotgun (WGS) entry which is preliminary data.</text>
</comment>
<dbReference type="EMBL" id="JAINUF010000001">
    <property type="protein sequence ID" value="KAJ8380226.1"/>
    <property type="molecule type" value="Genomic_DNA"/>
</dbReference>
<gene>
    <name evidence="1" type="ORF">SKAU_G00010040</name>
</gene>
<name>A0A9Q1GB03_SYNKA</name>
<evidence type="ECO:0000313" key="1">
    <source>
        <dbReference type="EMBL" id="KAJ8380226.1"/>
    </source>
</evidence>
<evidence type="ECO:0000313" key="2">
    <source>
        <dbReference type="Proteomes" id="UP001152622"/>
    </source>
</evidence>
<reference evidence="1" key="1">
    <citation type="journal article" date="2023" name="Science">
        <title>Genome structures resolve the early diversification of teleost fishes.</title>
        <authorList>
            <person name="Parey E."/>
            <person name="Louis A."/>
            <person name="Montfort J."/>
            <person name="Bouchez O."/>
            <person name="Roques C."/>
            <person name="Iampietro C."/>
            <person name="Lluch J."/>
            <person name="Castinel A."/>
            <person name="Donnadieu C."/>
            <person name="Desvignes T."/>
            <person name="Floi Bucao C."/>
            <person name="Jouanno E."/>
            <person name="Wen M."/>
            <person name="Mejri S."/>
            <person name="Dirks R."/>
            <person name="Jansen H."/>
            <person name="Henkel C."/>
            <person name="Chen W.J."/>
            <person name="Zahm M."/>
            <person name="Cabau C."/>
            <person name="Klopp C."/>
            <person name="Thompson A.W."/>
            <person name="Robinson-Rechavi M."/>
            <person name="Braasch I."/>
            <person name="Lecointre G."/>
            <person name="Bobe J."/>
            <person name="Postlethwait J.H."/>
            <person name="Berthelot C."/>
            <person name="Roest Crollius H."/>
            <person name="Guiguen Y."/>
        </authorList>
    </citation>
    <scope>NUCLEOTIDE SEQUENCE</scope>
    <source>
        <strain evidence="1">WJC10195</strain>
    </source>
</reference>